<dbReference type="PANTHER" id="PTHR42913">
    <property type="entry name" value="APOPTOSIS-INDUCING FACTOR 1"/>
    <property type="match status" value="1"/>
</dbReference>
<keyword evidence="8" id="KW-1185">Reference proteome</keyword>
<feature type="domain" description="FAD/NAD(P)-binding" evidence="6">
    <location>
        <begin position="5"/>
        <end position="329"/>
    </location>
</feature>
<dbReference type="GO" id="GO:0003955">
    <property type="term" value="F:NAD(P)H dehydrogenase (quinone) activity"/>
    <property type="evidence" value="ECO:0007669"/>
    <property type="project" value="TreeGrafter"/>
</dbReference>
<comment type="cofactor">
    <cofactor evidence="1">
        <name>FAD</name>
        <dbReference type="ChEBI" id="CHEBI:57692"/>
    </cofactor>
</comment>
<evidence type="ECO:0000256" key="5">
    <source>
        <dbReference type="ARBA" id="ARBA00023002"/>
    </source>
</evidence>
<dbReference type="EMBL" id="BMIQ01000004">
    <property type="protein sequence ID" value="GGE08861.1"/>
    <property type="molecule type" value="Genomic_DNA"/>
</dbReference>
<gene>
    <name evidence="7" type="ORF">GCM10011390_29880</name>
</gene>
<dbReference type="GO" id="GO:0019646">
    <property type="term" value="P:aerobic electron transport chain"/>
    <property type="evidence" value="ECO:0007669"/>
    <property type="project" value="TreeGrafter"/>
</dbReference>
<dbReference type="PRINTS" id="PR00368">
    <property type="entry name" value="FADPNR"/>
</dbReference>
<dbReference type="Pfam" id="PF07992">
    <property type="entry name" value="Pyr_redox_2"/>
    <property type="match status" value="1"/>
</dbReference>
<comment type="similarity">
    <text evidence="2">Belongs to the NADH dehydrogenase family.</text>
</comment>
<dbReference type="PANTHER" id="PTHR42913:SF3">
    <property type="entry name" value="64 KDA MITOCHONDRIAL NADH DEHYDROGENASE (EUROFUNG)"/>
    <property type="match status" value="1"/>
</dbReference>
<evidence type="ECO:0000256" key="4">
    <source>
        <dbReference type="ARBA" id="ARBA00022827"/>
    </source>
</evidence>
<dbReference type="PRINTS" id="PR00411">
    <property type="entry name" value="PNDRDTASEI"/>
</dbReference>
<dbReference type="AlphaFoldDB" id="A0A916ZS97"/>
<dbReference type="Proteomes" id="UP000644699">
    <property type="component" value="Unassembled WGS sequence"/>
</dbReference>
<protein>
    <submittedName>
        <fullName evidence="7">NADH dehydrogenase</fullName>
    </submittedName>
</protein>
<evidence type="ECO:0000256" key="3">
    <source>
        <dbReference type="ARBA" id="ARBA00022630"/>
    </source>
</evidence>
<accession>A0A916ZS97</accession>
<dbReference type="Gene3D" id="3.50.50.100">
    <property type="match status" value="1"/>
</dbReference>
<dbReference type="InterPro" id="IPR023753">
    <property type="entry name" value="FAD/NAD-binding_dom"/>
</dbReference>
<proteinExistence type="inferred from homology"/>
<reference evidence="7" key="1">
    <citation type="journal article" date="2014" name="Int. J. Syst. Evol. Microbiol.">
        <title>Complete genome sequence of Corynebacterium casei LMG S-19264T (=DSM 44701T), isolated from a smear-ripened cheese.</title>
        <authorList>
            <consortium name="US DOE Joint Genome Institute (JGI-PGF)"/>
            <person name="Walter F."/>
            <person name="Albersmeier A."/>
            <person name="Kalinowski J."/>
            <person name="Ruckert C."/>
        </authorList>
    </citation>
    <scope>NUCLEOTIDE SEQUENCE</scope>
    <source>
        <strain evidence="7">CGMCC 1.15367</strain>
    </source>
</reference>
<comment type="caution">
    <text evidence="7">The sequence shown here is derived from an EMBL/GenBank/DDBJ whole genome shotgun (WGS) entry which is preliminary data.</text>
</comment>
<evidence type="ECO:0000256" key="2">
    <source>
        <dbReference type="ARBA" id="ARBA00005272"/>
    </source>
</evidence>
<sequence>MGKTKVAILGGGSGGLELACGLARHEDLAVTLIDRVGAHLWKPRLHEFAAGTVDTNLTEISFYVLASLRGFHFEQGEVMAIDRARRHVVLKRFEDARSEAVAPERFVAYDRCVVALGGVTADFGTPGVREHAYRLDGRADADAFRTTFVALMIGARETRRPARIVIVGSGATGTELAANLRQAEQAFFEEGRGERDRLLSITILEAAPEIMPGSDDKLRRSVLERLQALDIDVVTNAKVAAVEDGGVRTGSGAIYPAEATMWAAGLVGLPVLKELADFEIDGKGRIVVDPWLRTTVDPLVHALGDAASLTPDGAERPLPPTAQVASQQAAYLARSLPRAIAGGDAAPFRYRNKGQLISFGQAGAVGILGGTRKDDFLIHGQFAKAAYSALARDHQWTVLGPVRGSMAILADIMMPAKGPALKLHG</sequence>
<dbReference type="SUPFAM" id="SSF51905">
    <property type="entry name" value="FAD/NAD(P)-binding domain"/>
    <property type="match status" value="1"/>
</dbReference>
<evidence type="ECO:0000313" key="7">
    <source>
        <dbReference type="EMBL" id="GGE08861.1"/>
    </source>
</evidence>
<evidence type="ECO:0000313" key="8">
    <source>
        <dbReference type="Proteomes" id="UP000644699"/>
    </source>
</evidence>
<dbReference type="RefSeq" id="WP_188909790.1">
    <property type="nucleotide sequence ID" value="NZ_BMIQ01000004.1"/>
</dbReference>
<organism evidence="7 8">
    <name type="scientific">Aureimonas endophytica</name>
    <dbReference type="NCBI Taxonomy" id="2027858"/>
    <lineage>
        <taxon>Bacteria</taxon>
        <taxon>Pseudomonadati</taxon>
        <taxon>Pseudomonadota</taxon>
        <taxon>Alphaproteobacteria</taxon>
        <taxon>Hyphomicrobiales</taxon>
        <taxon>Aurantimonadaceae</taxon>
        <taxon>Aureimonas</taxon>
    </lineage>
</organism>
<evidence type="ECO:0000256" key="1">
    <source>
        <dbReference type="ARBA" id="ARBA00001974"/>
    </source>
</evidence>
<dbReference type="InterPro" id="IPR036188">
    <property type="entry name" value="FAD/NAD-bd_sf"/>
</dbReference>
<name>A0A916ZS97_9HYPH</name>
<keyword evidence="5" id="KW-0560">Oxidoreductase</keyword>
<dbReference type="InterPro" id="IPR051169">
    <property type="entry name" value="NADH-Q_oxidoreductase"/>
</dbReference>
<evidence type="ECO:0000259" key="6">
    <source>
        <dbReference type="Pfam" id="PF07992"/>
    </source>
</evidence>
<keyword evidence="3" id="KW-0285">Flavoprotein</keyword>
<reference evidence="7" key="2">
    <citation type="submission" date="2020-09" db="EMBL/GenBank/DDBJ databases">
        <authorList>
            <person name="Sun Q."/>
            <person name="Zhou Y."/>
        </authorList>
    </citation>
    <scope>NUCLEOTIDE SEQUENCE</scope>
    <source>
        <strain evidence="7">CGMCC 1.15367</strain>
    </source>
</reference>
<keyword evidence="4" id="KW-0274">FAD</keyword>